<dbReference type="GO" id="GO:0008270">
    <property type="term" value="F:zinc ion binding"/>
    <property type="evidence" value="ECO:0007669"/>
    <property type="project" value="UniProtKB-KW"/>
</dbReference>
<dbReference type="InterPro" id="IPR001841">
    <property type="entry name" value="Znf_RING"/>
</dbReference>
<reference evidence="4" key="1">
    <citation type="submission" date="2023-06" db="EMBL/GenBank/DDBJ databases">
        <title>Multi-omics analyses reveal the molecular pathogenesis toolkit of Lasiodiplodia hormozganensis, a cross-kingdom pathogen.</title>
        <authorList>
            <person name="Felix C."/>
            <person name="Meneses R."/>
            <person name="Goncalves M.F.M."/>
            <person name="Tilleman L."/>
            <person name="Duarte A.S."/>
            <person name="Jorrin-Novo J.V."/>
            <person name="Van De Peer Y."/>
            <person name="Deforce D."/>
            <person name="Van Nieuwerburgh F."/>
            <person name="Esteves A.C."/>
            <person name="Alves A."/>
        </authorList>
    </citation>
    <scope>NUCLEOTIDE SEQUENCE</scope>
    <source>
        <strain evidence="4">CBS 339.90</strain>
    </source>
</reference>
<comment type="caution">
    <text evidence="4">The sequence shown here is derived from an EMBL/GenBank/DDBJ whole genome shotgun (WGS) entry which is preliminary data.</text>
</comment>
<organism evidence="4 5">
    <name type="scientific">Lasiodiplodia hormozganensis</name>
    <dbReference type="NCBI Taxonomy" id="869390"/>
    <lineage>
        <taxon>Eukaryota</taxon>
        <taxon>Fungi</taxon>
        <taxon>Dikarya</taxon>
        <taxon>Ascomycota</taxon>
        <taxon>Pezizomycotina</taxon>
        <taxon>Dothideomycetes</taxon>
        <taxon>Dothideomycetes incertae sedis</taxon>
        <taxon>Botryosphaeriales</taxon>
        <taxon>Botryosphaeriaceae</taxon>
        <taxon>Lasiodiplodia</taxon>
    </lineage>
</organism>
<proteinExistence type="predicted"/>
<dbReference type="GO" id="GO:0061630">
    <property type="term" value="F:ubiquitin protein ligase activity"/>
    <property type="evidence" value="ECO:0007669"/>
    <property type="project" value="InterPro"/>
</dbReference>
<dbReference type="Gene3D" id="3.30.40.10">
    <property type="entry name" value="Zinc/RING finger domain, C3HC4 (zinc finger)"/>
    <property type="match status" value="1"/>
</dbReference>
<dbReference type="PANTHER" id="PTHR21540">
    <property type="entry name" value="RING FINGER AND SWIM DOMAIN-CONTAINING PROTEIN 2"/>
    <property type="match status" value="1"/>
</dbReference>
<name>A0AA39XXW9_9PEZI</name>
<keyword evidence="1" id="KW-0863">Zinc-finger</keyword>
<feature type="region of interest" description="Disordered" evidence="2">
    <location>
        <begin position="113"/>
        <end position="143"/>
    </location>
</feature>
<dbReference type="AlphaFoldDB" id="A0AA39XXW9"/>
<feature type="domain" description="RING-type" evidence="3">
    <location>
        <begin position="48"/>
        <end position="103"/>
    </location>
</feature>
<feature type="compositionally biased region" description="Low complexity" evidence="2">
    <location>
        <begin position="126"/>
        <end position="135"/>
    </location>
</feature>
<dbReference type="EMBL" id="JAUJDW010000078">
    <property type="protein sequence ID" value="KAK0642273.1"/>
    <property type="molecule type" value="Genomic_DNA"/>
</dbReference>
<dbReference type="SUPFAM" id="SSF57850">
    <property type="entry name" value="RING/U-box"/>
    <property type="match status" value="1"/>
</dbReference>
<protein>
    <recommendedName>
        <fullName evidence="3">RING-type domain-containing protein</fullName>
    </recommendedName>
</protein>
<evidence type="ECO:0000256" key="1">
    <source>
        <dbReference type="PROSITE-ProRule" id="PRU00175"/>
    </source>
</evidence>
<dbReference type="PROSITE" id="PS50089">
    <property type="entry name" value="ZF_RING_2"/>
    <property type="match status" value="1"/>
</dbReference>
<sequence length="394" mass="42727">MRAGTTGASDAQVPARTAFRLHQNNQNTVRREEVIEVVEHRKSLEDDCPICQEPLASTPLADLVWCKAQCGTNFHRECWAEWESSQLGSTSTGLPTLRCAFCRTSWPTPCHHDTSTPPAVPPIQPEPAADAAAAAADDDDTFFPPSFFDPRSHAWSLWSTPSAATTTTTTSTTTSSSSPDHSSPLAALFDPVRHTRPLLRDRRARADVFFALPAAAAAAADDNDDDGDGEARGDGDEEGDGEGQQNDDIAASLAALFNPRVHRRAQVFCGWEAAENEEDGGGGSGAGFDVLFDAKRHGRALRNERLARAAVLDADDDGDEGGVLGALFEEECEVEPPEKEHGGKGRELQMVYVTLVDDPGKEEERDGGEEEEEQEEPTGLCERVAWWVCGRKWL</sequence>
<keyword evidence="5" id="KW-1185">Reference proteome</keyword>
<accession>A0AA39XXW9</accession>
<feature type="region of interest" description="Disordered" evidence="2">
    <location>
        <begin position="216"/>
        <end position="245"/>
    </location>
</feature>
<feature type="compositionally biased region" description="Acidic residues" evidence="2">
    <location>
        <begin position="365"/>
        <end position="376"/>
    </location>
</feature>
<dbReference type="InterPro" id="IPR039903">
    <property type="entry name" value="Zswim2"/>
</dbReference>
<dbReference type="InterPro" id="IPR013083">
    <property type="entry name" value="Znf_RING/FYVE/PHD"/>
</dbReference>
<feature type="region of interest" description="Disordered" evidence="2">
    <location>
        <begin position="164"/>
        <end position="188"/>
    </location>
</feature>
<evidence type="ECO:0000313" key="4">
    <source>
        <dbReference type="EMBL" id="KAK0642273.1"/>
    </source>
</evidence>
<keyword evidence="1" id="KW-0862">Zinc</keyword>
<gene>
    <name evidence="4" type="ORF">DIS24_g9211</name>
</gene>
<keyword evidence="1" id="KW-0479">Metal-binding</keyword>
<dbReference type="PANTHER" id="PTHR21540:SF0">
    <property type="entry name" value="PHD FAMILY PROTEIN"/>
    <property type="match status" value="1"/>
</dbReference>
<evidence type="ECO:0000259" key="3">
    <source>
        <dbReference type="PROSITE" id="PS50089"/>
    </source>
</evidence>
<feature type="region of interest" description="Disordered" evidence="2">
    <location>
        <begin position="357"/>
        <end position="379"/>
    </location>
</feature>
<evidence type="ECO:0000313" key="5">
    <source>
        <dbReference type="Proteomes" id="UP001175001"/>
    </source>
</evidence>
<dbReference type="Proteomes" id="UP001175001">
    <property type="component" value="Unassembled WGS sequence"/>
</dbReference>
<evidence type="ECO:0000256" key="2">
    <source>
        <dbReference type="SAM" id="MobiDB-lite"/>
    </source>
</evidence>